<dbReference type="InterPro" id="IPR000210">
    <property type="entry name" value="BTB/POZ_dom"/>
</dbReference>
<evidence type="ECO:0000259" key="3">
    <source>
        <dbReference type="PROSITE" id="PS50097"/>
    </source>
</evidence>
<dbReference type="PANTHER" id="PTHR45632">
    <property type="entry name" value="LD33804P"/>
    <property type="match status" value="1"/>
</dbReference>
<dbReference type="InterPro" id="IPR006652">
    <property type="entry name" value="Kelch_1"/>
</dbReference>
<dbReference type="InterPro" id="IPR015915">
    <property type="entry name" value="Kelch-typ_b-propeller"/>
</dbReference>
<dbReference type="SMART" id="SM00225">
    <property type="entry name" value="BTB"/>
    <property type="match status" value="1"/>
</dbReference>
<reference evidence="4" key="1">
    <citation type="submission" date="2020-04" db="EMBL/GenBank/DDBJ databases">
        <authorList>
            <person name="Neveu A P."/>
        </authorList>
    </citation>
    <scope>NUCLEOTIDE SEQUENCE</scope>
    <source>
        <tissue evidence="4">Whole embryo</tissue>
    </source>
</reference>
<evidence type="ECO:0000256" key="2">
    <source>
        <dbReference type="ARBA" id="ARBA00022737"/>
    </source>
</evidence>
<gene>
    <name evidence="4" type="primary">Klhl20-008</name>
</gene>
<dbReference type="PANTHER" id="PTHR45632:SF30">
    <property type="entry name" value="BTB DOMAIN-CONTAINING PROTEIN"/>
    <property type="match status" value="1"/>
</dbReference>
<dbReference type="CDD" id="cd18186">
    <property type="entry name" value="BTB_POZ_ZBTB_KLHL-like"/>
    <property type="match status" value="1"/>
</dbReference>
<dbReference type="SMART" id="SM00612">
    <property type="entry name" value="Kelch"/>
    <property type="match status" value="6"/>
</dbReference>
<dbReference type="PROSITE" id="PS50097">
    <property type="entry name" value="BTB"/>
    <property type="match status" value="1"/>
</dbReference>
<dbReference type="InterPro" id="IPR011333">
    <property type="entry name" value="SKP1/BTB/POZ_sf"/>
</dbReference>
<dbReference type="AlphaFoldDB" id="A0A6F9DG87"/>
<keyword evidence="1" id="KW-0880">Kelch repeat</keyword>
<proteinExistence type="evidence at transcript level"/>
<dbReference type="InterPro" id="IPR017096">
    <property type="entry name" value="BTB-kelch_protein"/>
</dbReference>
<dbReference type="Pfam" id="PF00651">
    <property type="entry name" value="BTB"/>
    <property type="match status" value="1"/>
</dbReference>
<keyword evidence="2" id="KW-0677">Repeat</keyword>
<dbReference type="SUPFAM" id="SSF50965">
    <property type="entry name" value="Galactose oxidase, central domain"/>
    <property type="match status" value="1"/>
</dbReference>
<dbReference type="SUPFAM" id="SSF54695">
    <property type="entry name" value="POZ domain"/>
    <property type="match status" value="1"/>
</dbReference>
<dbReference type="Gene3D" id="1.25.40.420">
    <property type="match status" value="1"/>
</dbReference>
<dbReference type="Gene3D" id="3.30.710.10">
    <property type="entry name" value="Potassium Channel Kv1.1, Chain A"/>
    <property type="match status" value="1"/>
</dbReference>
<evidence type="ECO:0000256" key="1">
    <source>
        <dbReference type="ARBA" id="ARBA00022441"/>
    </source>
</evidence>
<accession>A0A6F9DG87</accession>
<protein>
    <submittedName>
        <fullName evidence="4">Kelch-like protein 20</fullName>
    </submittedName>
</protein>
<dbReference type="Pfam" id="PF24681">
    <property type="entry name" value="Kelch_KLHDC2_KLHL20_DRC7"/>
    <property type="match status" value="1"/>
</dbReference>
<name>A0A6F9DG87_9ASCI</name>
<dbReference type="Gene3D" id="2.120.10.80">
    <property type="entry name" value="Kelch-type beta propeller"/>
    <property type="match status" value="1"/>
</dbReference>
<organism evidence="4">
    <name type="scientific">Phallusia mammillata</name>
    <dbReference type="NCBI Taxonomy" id="59560"/>
    <lineage>
        <taxon>Eukaryota</taxon>
        <taxon>Metazoa</taxon>
        <taxon>Chordata</taxon>
        <taxon>Tunicata</taxon>
        <taxon>Ascidiacea</taxon>
        <taxon>Phlebobranchia</taxon>
        <taxon>Ascidiidae</taxon>
        <taxon>Phallusia</taxon>
    </lineage>
</organism>
<dbReference type="PIRSF" id="PIRSF037037">
    <property type="entry name" value="Kelch-like_protein_gigaxonin"/>
    <property type="match status" value="1"/>
</dbReference>
<dbReference type="EMBL" id="LR786287">
    <property type="protein sequence ID" value="CAB3259803.1"/>
    <property type="molecule type" value="mRNA"/>
</dbReference>
<dbReference type="Pfam" id="PF01344">
    <property type="entry name" value="Kelch_1"/>
    <property type="match status" value="1"/>
</dbReference>
<dbReference type="SMART" id="SM00875">
    <property type="entry name" value="BACK"/>
    <property type="match status" value="1"/>
</dbReference>
<sequence length="544" mass="61286">MAPICDGVMKHQAWLGQLLNDDRHAADSTCNLVLESEGKQFKVHKSVLMLVSNYFRRMFTIEMKEKYEVIIKMQNIPHQRLANIIQFIYSGKIEITEENILDILDDAEYTEIEVLKAKCSAFLLNVISADNCLKLRAYAQRYNLDDLITKANHFIVENFETVVQSEDLKQLEFGDLSSILENRIKNCEEAVFTGIVEWVHHNPLQRNKLFLKLFSTLDLSLMTADFLNKVYEQNLVKSNNYCLKLLTQASLEMNTKLKGEKQSREFLVIGGEDTEQDCVVYHVTTKQSRQLPKLQLPRCGALSAQVGKKVYAIGGAAVHNSTNPYKSGEMLDLNEQTGWIAIPDMGEARSYGGSALIEDFIYVTGGYDGKTLSSCEKYDIHNKKWSNISNLVCARYGHGMVVCNGLIYCIGGWGDSKRLSSCELYNMQSGVWNEIAPLIQARSHLTSVVLDGKIYAIGGWSDDLLLKTCEQYDPKSKKWQLVASLNIARSMPSACVVGNKIFVIGGWDGKNNLESVEVYDPILDVWTIAFKTQKKIFAATIVAI</sequence>
<feature type="domain" description="BTB" evidence="3">
    <location>
        <begin position="30"/>
        <end position="97"/>
    </location>
</feature>
<dbReference type="Pfam" id="PF07707">
    <property type="entry name" value="BACK"/>
    <property type="match status" value="1"/>
</dbReference>
<evidence type="ECO:0000313" key="4">
    <source>
        <dbReference type="EMBL" id="CAB3259803.1"/>
    </source>
</evidence>
<dbReference type="InterPro" id="IPR011043">
    <property type="entry name" value="Gal_Oxase/kelch_b-propeller"/>
</dbReference>
<dbReference type="InterPro" id="IPR011705">
    <property type="entry name" value="BACK"/>
</dbReference>